<name>A0ABP9C0D5_9FLAO</name>
<gene>
    <name evidence="1" type="ORF">GCM10023330_04730</name>
</gene>
<comment type="caution">
    <text evidence="1">The sequence shown here is derived from an EMBL/GenBank/DDBJ whole genome shotgun (WGS) entry which is preliminary data.</text>
</comment>
<organism evidence="1 2">
    <name type="scientific">Litoribaculum gwangyangense</name>
    <dbReference type="NCBI Taxonomy" id="1130722"/>
    <lineage>
        <taxon>Bacteria</taxon>
        <taxon>Pseudomonadati</taxon>
        <taxon>Bacteroidota</taxon>
        <taxon>Flavobacteriia</taxon>
        <taxon>Flavobacteriales</taxon>
        <taxon>Flavobacteriaceae</taxon>
        <taxon>Litoribaculum</taxon>
    </lineage>
</organism>
<reference evidence="2" key="1">
    <citation type="journal article" date="2019" name="Int. J. Syst. Evol. Microbiol.">
        <title>The Global Catalogue of Microorganisms (GCM) 10K type strain sequencing project: providing services to taxonomists for standard genome sequencing and annotation.</title>
        <authorList>
            <consortium name="The Broad Institute Genomics Platform"/>
            <consortium name="The Broad Institute Genome Sequencing Center for Infectious Disease"/>
            <person name="Wu L."/>
            <person name="Ma J."/>
        </authorList>
    </citation>
    <scope>NUCLEOTIDE SEQUENCE [LARGE SCALE GENOMIC DNA]</scope>
    <source>
        <strain evidence="2">JCM 18325</strain>
    </source>
</reference>
<keyword evidence="2" id="KW-1185">Reference proteome</keyword>
<sequence length="201" mass="23646">MNDNTIKIRLYGESLQVYNLLIESDFEDHFFETAKRLNQPLEEALLDIRFFKLLKIEKFQSIEDLKRINILNSFGGLIHNGRDIIEIKKGRKRLQTFKIKDLVEQETLFPLFNVIKKLLKINLNSSLFLIEKEIGMTQEYSIHAEKLNIDELKFIIGDVEYLNSIELLLIALNFRGKKIESVKSETLITYRHCINKLNSNK</sequence>
<evidence type="ECO:0000313" key="1">
    <source>
        <dbReference type="EMBL" id="GAA4801813.1"/>
    </source>
</evidence>
<protein>
    <recommendedName>
        <fullName evidence="3">CYTH domain-containing protein</fullName>
    </recommendedName>
</protein>
<dbReference type="Proteomes" id="UP001501433">
    <property type="component" value="Unassembled WGS sequence"/>
</dbReference>
<dbReference type="RefSeq" id="WP_345275327.1">
    <property type="nucleotide sequence ID" value="NZ_BAABJW010000001.1"/>
</dbReference>
<accession>A0ABP9C0D5</accession>
<dbReference type="EMBL" id="BAABJW010000001">
    <property type="protein sequence ID" value="GAA4801813.1"/>
    <property type="molecule type" value="Genomic_DNA"/>
</dbReference>
<evidence type="ECO:0008006" key="3">
    <source>
        <dbReference type="Google" id="ProtNLM"/>
    </source>
</evidence>
<proteinExistence type="predicted"/>
<evidence type="ECO:0000313" key="2">
    <source>
        <dbReference type="Proteomes" id="UP001501433"/>
    </source>
</evidence>